<dbReference type="GeneID" id="80019093"/>
<gene>
    <name evidence="1" type="primary">31</name>
    <name evidence="1" type="ORF">SEA_GILGAMESH_31</name>
</gene>
<dbReference type="EMBL" id="MN234216">
    <property type="protein sequence ID" value="QFG13223.1"/>
    <property type="molecule type" value="Genomic_DNA"/>
</dbReference>
<dbReference type="Proteomes" id="UP000326486">
    <property type="component" value="Segment"/>
</dbReference>
<dbReference type="RefSeq" id="YP_010754499.1">
    <property type="nucleotide sequence ID" value="NC_073461.1"/>
</dbReference>
<reference evidence="1 2" key="1">
    <citation type="submission" date="2019-07" db="EMBL/GenBank/DDBJ databases">
        <authorList>
            <person name="Almisry A."/>
            <person name="Mousa M."/>
            <person name="Gordon L.L."/>
            <person name="Lee M."/>
            <person name="Mandava P."/>
            <person name="Moxley J.T."/>
            <person name="Shaffer C.D."/>
            <person name="Weston-Hafer K.A."/>
            <person name="Garlena R.A."/>
            <person name="Russell D.A."/>
            <person name="Pope W.H."/>
            <person name="Jacobs-Sera D."/>
            <person name="Hatfull G.F."/>
        </authorList>
    </citation>
    <scope>NUCLEOTIDE SEQUENCE [LARGE SCALE GENOMIC DNA]</scope>
</reference>
<accession>A0A5J6TQY8</accession>
<organism evidence="1 2">
    <name type="scientific">Streptomyces phage Gilgamesh</name>
    <dbReference type="NCBI Taxonomy" id="2599890"/>
    <lineage>
        <taxon>Viruses</taxon>
        <taxon>Duplodnaviria</taxon>
        <taxon>Heunggongvirae</taxon>
        <taxon>Uroviricota</taxon>
        <taxon>Caudoviricetes</taxon>
        <taxon>Gilgameshvirus</taxon>
        <taxon>Gilgameshvirus gilgamesh</taxon>
    </lineage>
</organism>
<name>A0A5J6TQY8_9CAUD</name>
<evidence type="ECO:0000313" key="1">
    <source>
        <dbReference type="EMBL" id="QFG13223.1"/>
    </source>
</evidence>
<dbReference type="KEGG" id="vg:80019093"/>
<sequence length="122" mass="13073">MTAPGRRASDLEVLVPLGWDVDASPDIVRRYEEAPDLPGPIQGQSKDGMVLSAECPQCQKTIAQMDQDSILASDPDAWFAGNLPAPFGDCRTVAHLITLGDCGHAFRILPGQTIAVMREQAA</sequence>
<evidence type="ECO:0000313" key="2">
    <source>
        <dbReference type="Proteomes" id="UP000326486"/>
    </source>
</evidence>
<keyword evidence="2" id="KW-1185">Reference proteome</keyword>
<protein>
    <submittedName>
        <fullName evidence="1">Uncharacterized protein</fullName>
    </submittedName>
</protein>
<proteinExistence type="predicted"/>